<keyword evidence="4" id="KW-0238">DNA-binding</keyword>
<evidence type="ECO:0000256" key="5">
    <source>
        <dbReference type="ARBA" id="ARBA00023172"/>
    </source>
</evidence>
<gene>
    <name evidence="7" type="ORF">NCTC11224_03109</name>
</gene>
<organism evidence="7 8">
    <name type="scientific">Enterocloster clostridioformis</name>
    <dbReference type="NCBI Taxonomy" id="1531"/>
    <lineage>
        <taxon>Bacteria</taxon>
        <taxon>Bacillati</taxon>
        <taxon>Bacillota</taxon>
        <taxon>Clostridia</taxon>
        <taxon>Lachnospirales</taxon>
        <taxon>Lachnospiraceae</taxon>
        <taxon>Enterocloster</taxon>
    </lineage>
</organism>
<accession>A0A2X2UCB1</accession>
<dbReference type="EMBL" id="UAVW01000013">
    <property type="protein sequence ID" value="SQB14078.1"/>
    <property type="molecule type" value="Genomic_DNA"/>
</dbReference>
<feature type="region of interest" description="Disordered" evidence="6">
    <location>
        <begin position="59"/>
        <end position="95"/>
    </location>
</feature>
<evidence type="ECO:0000256" key="3">
    <source>
        <dbReference type="ARBA" id="ARBA00022578"/>
    </source>
</evidence>
<evidence type="ECO:0000256" key="4">
    <source>
        <dbReference type="ARBA" id="ARBA00023125"/>
    </source>
</evidence>
<dbReference type="InterPro" id="IPR001207">
    <property type="entry name" value="Transposase_mutator"/>
</dbReference>
<evidence type="ECO:0000313" key="8">
    <source>
        <dbReference type="Proteomes" id="UP000251853"/>
    </source>
</evidence>
<protein>
    <submittedName>
        <fullName evidence="7">Transposase</fullName>
    </submittedName>
</protein>
<dbReference type="GO" id="GO:0003677">
    <property type="term" value="F:DNA binding"/>
    <property type="evidence" value="ECO:0007669"/>
    <property type="project" value="UniProtKB-KW"/>
</dbReference>
<comment type="function">
    <text evidence="1">Required for the transposition of the insertion element.</text>
</comment>
<dbReference type="GO" id="GO:0006313">
    <property type="term" value="P:DNA transposition"/>
    <property type="evidence" value="ECO:0007669"/>
    <property type="project" value="InterPro"/>
</dbReference>
<reference evidence="7 8" key="1">
    <citation type="submission" date="2018-06" db="EMBL/GenBank/DDBJ databases">
        <authorList>
            <consortium name="Pathogen Informatics"/>
            <person name="Doyle S."/>
        </authorList>
    </citation>
    <scope>NUCLEOTIDE SEQUENCE [LARGE SCALE GENOMIC DNA]</scope>
    <source>
        <strain evidence="7 8">NCTC11224</strain>
    </source>
</reference>
<keyword evidence="3" id="KW-0815">Transposition</keyword>
<keyword evidence="8" id="KW-1185">Reference proteome</keyword>
<dbReference type="AlphaFoldDB" id="A0A2X2UCB1"/>
<sequence length="95" mass="11015">MARREKQPVHKVVMTEGKRNIVHQLLEEYDIQTAEDIQEALKDLLGSTLKEMMEAEMDEHLGYGRSERSDSDDYRNGYKPKRINSSFGSMDIQVP</sequence>
<dbReference type="GO" id="GO:0004803">
    <property type="term" value="F:transposase activity"/>
    <property type="evidence" value="ECO:0007669"/>
    <property type="project" value="InterPro"/>
</dbReference>
<feature type="compositionally biased region" description="Basic and acidic residues" evidence="6">
    <location>
        <begin position="59"/>
        <end position="76"/>
    </location>
</feature>
<dbReference type="Pfam" id="PF00872">
    <property type="entry name" value="Transposase_mut"/>
    <property type="match status" value="1"/>
</dbReference>
<evidence type="ECO:0000313" key="7">
    <source>
        <dbReference type="EMBL" id="SQB14078.1"/>
    </source>
</evidence>
<proteinExistence type="inferred from homology"/>
<comment type="similarity">
    <text evidence="2">Belongs to the transposase mutator family.</text>
</comment>
<dbReference type="Proteomes" id="UP000251853">
    <property type="component" value="Unassembled WGS sequence"/>
</dbReference>
<evidence type="ECO:0000256" key="1">
    <source>
        <dbReference type="ARBA" id="ARBA00002190"/>
    </source>
</evidence>
<name>A0A2X2UCB1_9FIRM</name>
<evidence type="ECO:0000256" key="6">
    <source>
        <dbReference type="SAM" id="MobiDB-lite"/>
    </source>
</evidence>
<evidence type="ECO:0000256" key="2">
    <source>
        <dbReference type="ARBA" id="ARBA00010961"/>
    </source>
</evidence>
<keyword evidence="5" id="KW-0233">DNA recombination</keyword>